<dbReference type="Proteomes" id="UP000184029">
    <property type="component" value="Unassembled WGS sequence"/>
</dbReference>
<dbReference type="EMBL" id="FQUB01000012">
    <property type="protein sequence ID" value="SHE79226.1"/>
    <property type="molecule type" value="Genomic_DNA"/>
</dbReference>
<gene>
    <name evidence="2" type="ORF">SAMN02745208_00889</name>
</gene>
<comment type="caution">
    <text evidence="2">The sequence shown here is derived from an EMBL/GenBank/DDBJ whole genome shotgun (WGS) entry which is preliminary data.</text>
</comment>
<proteinExistence type="predicted"/>
<organism evidence="2 3">
    <name type="scientific">Heyndrickxia coagulans DSM 1 = ATCC 7050</name>
    <dbReference type="NCBI Taxonomy" id="1121088"/>
    <lineage>
        <taxon>Bacteria</taxon>
        <taxon>Bacillati</taxon>
        <taxon>Bacillota</taxon>
        <taxon>Bacilli</taxon>
        <taxon>Bacillales</taxon>
        <taxon>Bacillaceae</taxon>
        <taxon>Heyndrickxia</taxon>
    </lineage>
</organism>
<dbReference type="RefSeq" id="WP_035200469.1">
    <property type="nucleotide sequence ID" value="NZ_FQUB01000012.1"/>
</dbReference>
<name>A0A8B4BS66_HEYCO</name>
<reference evidence="2 3" key="1">
    <citation type="submission" date="2016-11" db="EMBL/GenBank/DDBJ databases">
        <authorList>
            <person name="Varghese N."/>
            <person name="Submissions S."/>
        </authorList>
    </citation>
    <scope>NUCLEOTIDE SEQUENCE [LARGE SCALE GENOMIC DNA]</scope>
    <source>
        <strain evidence="2 3">DSM 1</strain>
    </source>
</reference>
<evidence type="ECO:0000313" key="3">
    <source>
        <dbReference type="Proteomes" id="UP000184029"/>
    </source>
</evidence>
<dbReference type="InterPro" id="IPR008490">
    <property type="entry name" value="Transposase_InsH_N"/>
</dbReference>
<dbReference type="AlphaFoldDB" id="A0A8B4BS66"/>
<protein>
    <submittedName>
        <fullName evidence="2">Transposase domain</fullName>
    </submittedName>
</protein>
<feature type="domain" description="Transposase InsH N-terminal" evidence="1">
    <location>
        <begin position="22"/>
        <end position="93"/>
    </location>
</feature>
<dbReference type="Pfam" id="PF05598">
    <property type="entry name" value="DUF772"/>
    <property type="match status" value="1"/>
</dbReference>
<evidence type="ECO:0000259" key="1">
    <source>
        <dbReference type="Pfam" id="PF05598"/>
    </source>
</evidence>
<feature type="non-terminal residue" evidence="2">
    <location>
        <position position="93"/>
    </location>
</feature>
<accession>A0A8B4BS66</accession>
<sequence>MYKKTEHQLTFVDDFFLPFGGKLNKENRWVRLAEMIPWWMAEEKYAKSFKKKFKGEKAYSVRIALGALYIKERLGLSDRETVEQITENPYLQY</sequence>
<evidence type="ECO:0000313" key="2">
    <source>
        <dbReference type="EMBL" id="SHE79226.1"/>
    </source>
</evidence>